<reference evidence="2" key="1">
    <citation type="submission" date="2015-01" db="EMBL/GenBank/DDBJ databases">
        <title>Comparative genome analysis of Bacillus coagulans HM-08, Clostridium butyricum HM-68, Bacillus subtilis HM-66 and Bacillus licheniformis BL-09.</title>
        <authorList>
            <person name="Zhang H."/>
        </authorList>
    </citation>
    <scope>NUCLEOTIDE SEQUENCE [LARGE SCALE GENOMIC DNA]</scope>
    <source>
        <strain evidence="2">HM-08</strain>
    </source>
</reference>
<dbReference type="Proteomes" id="UP001223084">
    <property type="component" value="Unassembled WGS sequence"/>
</dbReference>
<reference evidence="4" key="2">
    <citation type="submission" date="2015-01" db="EMBL/GenBank/DDBJ databases">
        <title>Comparative genome analysis of Bacillus coagulans HM-08, Clostridium butyricum HM-68, Bacillus subtilis HM-66 and Bacillus paralicheniformis BL-09.</title>
        <authorList>
            <person name="Zhang H."/>
        </authorList>
    </citation>
    <scope>NUCLEOTIDE SEQUENCE [LARGE SCALE GENOMIC DNA]</scope>
    <source>
        <strain evidence="4">HM-08</strain>
    </source>
</reference>
<sequence length="95" mass="10516">MENREENRRFGKLFAFILCTGMGGTLVQDVVNNVLHKQTFSSFMNLLKNSGANYVNLKIAVIPANDAGKSYGGTQRSAMQLKQPGSQVSRIESQY</sequence>
<feature type="region of interest" description="Disordered" evidence="1">
    <location>
        <begin position="73"/>
        <end position="95"/>
    </location>
</feature>
<evidence type="ECO:0000313" key="2">
    <source>
        <dbReference type="EMBL" id="AJO21928.1"/>
    </source>
</evidence>
<name>A0AAN0WBD6_HEYCO</name>
<dbReference type="EMBL" id="JASUZX010000003">
    <property type="protein sequence ID" value="MDL5042422.1"/>
    <property type="molecule type" value="Genomic_DNA"/>
</dbReference>
<accession>A0AAN0WBD6</accession>
<proteinExistence type="predicted"/>
<protein>
    <submittedName>
        <fullName evidence="2">Uncharacterized protein</fullName>
    </submittedName>
</protein>
<gene>
    <name evidence="3" type="ORF">QN341_15575</name>
    <name evidence="2" type="ORF">SB48_HM08orf01740</name>
</gene>
<evidence type="ECO:0000313" key="4">
    <source>
        <dbReference type="Proteomes" id="UP000032024"/>
    </source>
</evidence>
<dbReference type="AlphaFoldDB" id="A0AAN0WBD6"/>
<reference evidence="3" key="3">
    <citation type="submission" date="2023-06" db="EMBL/GenBank/DDBJ databases">
        <title>Probiogenomic evaluation and L lactic producing Weizmannia coaggulans BKMTCR2-2 from tree bark.</title>
        <authorList>
            <person name="Mahittikon J."/>
            <person name="Tanasupawat S."/>
        </authorList>
    </citation>
    <scope>NUCLEOTIDE SEQUENCE</scope>
    <source>
        <strain evidence="3">BKMTCR2-2</strain>
    </source>
</reference>
<dbReference type="RefSeq" id="WP_035184093.1">
    <property type="nucleotide sequence ID" value="NZ_CP010525.1"/>
</dbReference>
<evidence type="ECO:0000256" key="1">
    <source>
        <dbReference type="SAM" id="MobiDB-lite"/>
    </source>
</evidence>
<dbReference type="EMBL" id="CP010525">
    <property type="protein sequence ID" value="AJO21928.1"/>
    <property type="molecule type" value="Genomic_DNA"/>
</dbReference>
<dbReference type="Proteomes" id="UP000032024">
    <property type="component" value="Chromosome"/>
</dbReference>
<organism evidence="2 4">
    <name type="scientific">Heyndrickxia coagulans</name>
    <name type="common">Weizmannia coagulans</name>
    <dbReference type="NCBI Taxonomy" id="1398"/>
    <lineage>
        <taxon>Bacteria</taxon>
        <taxon>Bacillati</taxon>
        <taxon>Bacillota</taxon>
        <taxon>Bacilli</taxon>
        <taxon>Bacillales</taxon>
        <taxon>Bacillaceae</taxon>
        <taxon>Heyndrickxia</taxon>
    </lineage>
</organism>
<keyword evidence="4" id="KW-1185">Reference proteome</keyword>
<evidence type="ECO:0000313" key="3">
    <source>
        <dbReference type="EMBL" id="MDL5042422.1"/>
    </source>
</evidence>